<dbReference type="Proteomes" id="UP000274920">
    <property type="component" value="Unassembled WGS sequence"/>
</dbReference>
<dbReference type="AlphaFoldDB" id="A0A3R8M182"/>
<evidence type="ECO:0000313" key="3">
    <source>
        <dbReference type="Proteomes" id="UP000274920"/>
    </source>
</evidence>
<dbReference type="Pfam" id="PF00535">
    <property type="entry name" value="Glycos_transf_2"/>
    <property type="match status" value="1"/>
</dbReference>
<name>A0A3R8M182_9FIRM</name>
<evidence type="ECO:0000259" key="1">
    <source>
        <dbReference type="Pfam" id="PF00535"/>
    </source>
</evidence>
<dbReference type="InterPro" id="IPR029044">
    <property type="entry name" value="Nucleotide-diphossugar_trans"/>
</dbReference>
<sequence length="678" mass="78205">MNIQLSISLLVSDRMETLGKCLASIKPLLRELDSELIAVFTGKNEETLELLRQYTSQIIPFTWCNDFSKARNAGLKEAKGEWFMYLDDDEWFDDTAEIIQFFKSGEYQRYNSGFYVVRNYLDLEGKRYTDTDVGRMCRLTPKTEFIFPIHENLEPFEEPNKKLRVFAHHFGYARKAKTDRKDTKTSRNLPILLEMLRKEPDSPQHCMQAAQEYRSIGEYENAVTYCRKGLESAQKEKRIYNYELWLQVNLPLLISYTGDLQLAIKEAERILRLPRTLEVAAVHLCVTLVACCRDLKEYRKGMKYVRLFHEKLSELRKDPDAALRQRAVGVTMDKAAEEEIPVYVEGLFFSAETDDMESACDILSWLPWDEENRISHLYPRLEEWKKKYSHMNDGILAGYNTLPTENLYVCLQKTLYAEKYGDMLCAENLWTTCAENCPSGFQWELIEIAVRNGFSLNILMNRMGPEAWSEYAAAVALKKEIKALEEFYRMIKPLLEEYPFYSRKLEQCYLERLLTSELLEPARPAVLLEQYCESVLTDAETLYRSEVLADPETYAIPSQYRFAVIVRDALSIINHGDLAGSISLLKAAVQVYPRMSAAVNQLLQSLEEQICSSGQAVPEEFIVLGGQVKQVLHGLMEKGQWEEAYSVMAQLVSLLPNDLEVLCMKQEILRCGTLEHGG</sequence>
<evidence type="ECO:0000313" key="2">
    <source>
        <dbReference type="EMBL" id="RRK33697.1"/>
    </source>
</evidence>
<accession>A0A3R8M182</accession>
<feature type="domain" description="Glycosyltransferase 2-like" evidence="1">
    <location>
        <begin position="16"/>
        <end position="105"/>
    </location>
</feature>
<dbReference type="SUPFAM" id="SSF53448">
    <property type="entry name" value="Nucleotide-diphospho-sugar transferases"/>
    <property type="match status" value="1"/>
</dbReference>
<keyword evidence="2" id="KW-0808">Transferase</keyword>
<comment type="caution">
    <text evidence="2">The sequence shown here is derived from an EMBL/GenBank/DDBJ whole genome shotgun (WGS) entry which is preliminary data.</text>
</comment>
<dbReference type="Gene3D" id="3.90.550.10">
    <property type="entry name" value="Spore Coat Polysaccharide Biosynthesis Protein SpsA, Chain A"/>
    <property type="match status" value="1"/>
</dbReference>
<dbReference type="InterPro" id="IPR011990">
    <property type="entry name" value="TPR-like_helical_dom_sf"/>
</dbReference>
<keyword evidence="3" id="KW-1185">Reference proteome</keyword>
<dbReference type="InterPro" id="IPR001173">
    <property type="entry name" value="Glyco_trans_2-like"/>
</dbReference>
<dbReference type="RefSeq" id="WP_125128911.1">
    <property type="nucleotide sequence ID" value="NZ_RHJS01000002.1"/>
</dbReference>
<reference evidence="2" key="1">
    <citation type="submission" date="2018-10" db="EMBL/GenBank/DDBJ databases">
        <title>Schaedlerella arabinophila gen. nov. sp. nov., isolated from the mouse intestinal tract and comparative analysis with the genome of the closely related altered Schaedler flora strain ASF502.</title>
        <authorList>
            <person name="Miyake S."/>
            <person name="Soh M."/>
            <person name="Seedorf H."/>
        </authorList>
    </citation>
    <scope>NUCLEOTIDE SEQUENCE [LARGE SCALE GENOMIC DNA]</scope>
    <source>
        <strain evidence="2">DSM 106076</strain>
    </source>
</reference>
<proteinExistence type="predicted"/>
<dbReference type="EMBL" id="RHJS01000002">
    <property type="protein sequence ID" value="RRK33697.1"/>
    <property type="molecule type" value="Genomic_DNA"/>
</dbReference>
<dbReference type="PANTHER" id="PTHR43630:SF2">
    <property type="entry name" value="GLYCOSYLTRANSFERASE"/>
    <property type="match status" value="1"/>
</dbReference>
<dbReference type="SUPFAM" id="SSF48452">
    <property type="entry name" value="TPR-like"/>
    <property type="match status" value="1"/>
</dbReference>
<organism evidence="2 3">
    <name type="scientific">Schaedlerella arabinosiphila</name>
    <dbReference type="NCBI Taxonomy" id="2044587"/>
    <lineage>
        <taxon>Bacteria</taxon>
        <taxon>Bacillati</taxon>
        <taxon>Bacillota</taxon>
        <taxon>Clostridia</taxon>
        <taxon>Lachnospirales</taxon>
        <taxon>Lachnospiraceae</taxon>
        <taxon>Schaedlerella</taxon>
    </lineage>
</organism>
<dbReference type="PANTHER" id="PTHR43630">
    <property type="entry name" value="POLY-BETA-1,6-N-ACETYL-D-GLUCOSAMINE SYNTHASE"/>
    <property type="match status" value="1"/>
</dbReference>
<dbReference type="Gene3D" id="1.25.40.10">
    <property type="entry name" value="Tetratricopeptide repeat domain"/>
    <property type="match status" value="1"/>
</dbReference>
<protein>
    <submittedName>
        <fullName evidence="2">Glycosyltransferase</fullName>
    </submittedName>
</protein>
<dbReference type="GO" id="GO:0016740">
    <property type="term" value="F:transferase activity"/>
    <property type="evidence" value="ECO:0007669"/>
    <property type="project" value="UniProtKB-KW"/>
</dbReference>
<gene>
    <name evidence="2" type="ORF">EBB54_21800</name>
</gene>